<name>A0A8H4BAS7_MUCCL</name>
<evidence type="ECO:0000313" key="15">
    <source>
        <dbReference type="Proteomes" id="UP000469890"/>
    </source>
</evidence>
<evidence type="ECO:0000256" key="2">
    <source>
        <dbReference type="ARBA" id="ARBA00006734"/>
    </source>
</evidence>
<evidence type="ECO:0000256" key="6">
    <source>
        <dbReference type="ARBA" id="ARBA00022679"/>
    </source>
</evidence>
<reference evidence="14 15" key="1">
    <citation type="submission" date="2019-09" db="EMBL/GenBank/DDBJ databases">
        <authorList>
            <consortium name="DOE Joint Genome Institute"/>
            <person name="Mondo S.J."/>
            <person name="Navarro-Mendoza M.I."/>
            <person name="Perez-Arques C."/>
            <person name="Panchal S."/>
            <person name="Nicolas F.E."/>
            <person name="Ganguly P."/>
            <person name="Pangilinan J."/>
            <person name="Grigoriev I."/>
            <person name="Heitman J."/>
            <person name="Sanya K."/>
            <person name="Garre V."/>
        </authorList>
    </citation>
    <scope>NUCLEOTIDE SEQUENCE [LARGE SCALE GENOMIC DNA]</scope>
    <source>
        <strain evidence="14 15">MU402</strain>
    </source>
</reference>
<dbReference type="GO" id="GO:0004662">
    <property type="term" value="F:CAAX-protein geranylgeranyltransferase activity"/>
    <property type="evidence" value="ECO:0007669"/>
    <property type="project" value="UniProtKB-EC"/>
</dbReference>
<dbReference type="AlphaFoldDB" id="A0A8H4BAS7"/>
<keyword evidence="8" id="KW-0460">Magnesium</keyword>
<dbReference type="Proteomes" id="UP000469890">
    <property type="component" value="Unassembled WGS sequence"/>
</dbReference>
<dbReference type="Pfam" id="PF01239">
    <property type="entry name" value="PPTA"/>
    <property type="match status" value="5"/>
</dbReference>
<protein>
    <recommendedName>
        <fullName evidence="9">Protein farnesyltransferase/geranylgeranyltransferase type-1 subunit alpha</fullName>
        <ecNumber evidence="4">2.5.1.58</ecNumber>
        <ecNumber evidence="3">2.5.1.59</ecNumber>
    </recommendedName>
    <alternativeName>
        <fullName evidence="12">CAAX farnesyltransferase subunit alpha</fullName>
    </alternativeName>
    <alternativeName>
        <fullName evidence="11">FTase-alpha</fullName>
    </alternativeName>
    <alternativeName>
        <fullName evidence="10">Ras proteins prenyltransferase subunit alpha</fullName>
    </alternativeName>
    <alternativeName>
        <fullName evidence="13">Type I protein geranyl-geranyltransferase subunit alpha</fullName>
    </alternativeName>
</protein>
<evidence type="ECO:0000256" key="11">
    <source>
        <dbReference type="ARBA" id="ARBA00042436"/>
    </source>
</evidence>
<evidence type="ECO:0000256" key="13">
    <source>
        <dbReference type="ARBA" id="ARBA00043219"/>
    </source>
</evidence>
<dbReference type="PANTHER" id="PTHR11129">
    <property type="entry name" value="PROTEIN FARNESYLTRANSFERASE ALPHA SUBUNIT/RAB GERANYLGERANYL TRANSFERASE ALPHA SUBUNIT"/>
    <property type="match status" value="1"/>
</dbReference>
<comment type="caution">
    <text evidence="14">The sequence shown here is derived from an EMBL/GenBank/DDBJ whole genome shotgun (WGS) entry which is preliminary data.</text>
</comment>
<evidence type="ECO:0000256" key="9">
    <source>
        <dbReference type="ARBA" id="ARBA00040965"/>
    </source>
</evidence>
<evidence type="ECO:0000256" key="8">
    <source>
        <dbReference type="ARBA" id="ARBA00022842"/>
    </source>
</evidence>
<evidence type="ECO:0000256" key="12">
    <source>
        <dbReference type="ARBA" id="ARBA00043086"/>
    </source>
</evidence>
<proteinExistence type="inferred from homology"/>
<dbReference type="GO" id="GO:0005965">
    <property type="term" value="C:protein farnesyltransferase complex"/>
    <property type="evidence" value="ECO:0007669"/>
    <property type="project" value="TreeGrafter"/>
</dbReference>
<evidence type="ECO:0000256" key="5">
    <source>
        <dbReference type="ARBA" id="ARBA00022602"/>
    </source>
</evidence>
<dbReference type="GO" id="GO:0005953">
    <property type="term" value="C:CAAX-protein geranylgeranyltransferase complex"/>
    <property type="evidence" value="ECO:0007669"/>
    <property type="project" value="TreeGrafter"/>
</dbReference>
<dbReference type="Gene3D" id="1.25.40.120">
    <property type="entry name" value="Protein prenylyltransferase"/>
    <property type="match status" value="1"/>
</dbReference>
<evidence type="ECO:0000313" key="14">
    <source>
        <dbReference type="EMBL" id="KAF1798067.1"/>
    </source>
</evidence>
<dbReference type="SUPFAM" id="SSF48439">
    <property type="entry name" value="Protein prenylyltransferase"/>
    <property type="match status" value="1"/>
</dbReference>
<dbReference type="InterPro" id="IPR002088">
    <property type="entry name" value="Prenyl_trans_a"/>
</dbReference>
<dbReference type="PANTHER" id="PTHR11129:SF1">
    <property type="entry name" value="PROTEIN FARNESYLTRANSFERASE_GERANYLGERANYLTRANSFERASE TYPE-1 SUBUNIT ALPHA"/>
    <property type="match status" value="1"/>
</dbReference>
<organism evidence="14 15">
    <name type="scientific">Mucor circinelloides f. lusitanicus</name>
    <name type="common">Mucor racemosus var. lusitanicus</name>
    <dbReference type="NCBI Taxonomy" id="29924"/>
    <lineage>
        <taxon>Eukaryota</taxon>
        <taxon>Fungi</taxon>
        <taxon>Fungi incertae sedis</taxon>
        <taxon>Mucoromycota</taxon>
        <taxon>Mucoromycotina</taxon>
        <taxon>Mucoromycetes</taxon>
        <taxon>Mucorales</taxon>
        <taxon>Mucorineae</taxon>
        <taxon>Mucoraceae</taxon>
        <taxon>Mucor</taxon>
    </lineage>
</organism>
<evidence type="ECO:0000256" key="10">
    <source>
        <dbReference type="ARBA" id="ARBA00041392"/>
    </source>
</evidence>
<comment type="cofactor">
    <cofactor evidence="1">
        <name>Mg(2+)</name>
        <dbReference type="ChEBI" id="CHEBI:18420"/>
    </cofactor>
</comment>
<keyword evidence="6" id="KW-0808">Transferase</keyword>
<evidence type="ECO:0000256" key="1">
    <source>
        <dbReference type="ARBA" id="ARBA00001946"/>
    </source>
</evidence>
<gene>
    <name evidence="14" type="ORF">FB192DRAFT_1397568</name>
</gene>
<accession>A0A8H4BAS7</accession>
<evidence type="ECO:0000256" key="7">
    <source>
        <dbReference type="ARBA" id="ARBA00022737"/>
    </source>
</evidence>
<dbReference type="PROSITE" id="PS51147">
    <property type="entry name" value="PFTA"/>
    <property type="match status" value="4"/>
</dbReference>
<dbReference type="EC" id="2.5.1.59" evidence="3"/>
<keyword evidence="5" id="KW-0637">Prenyltransferase</keyword>
<keyword evidence="7" id="KW-0677">Repeat</keyword>
<dbReference type="EMBL" id="JAAECE010000008">
    <property type="protein sequence ID" value="KAF1798067.1"/>
    <property type="molecule type" value="Genomic_DNA"/>
</dbReference>
<evidence type="ECO:0000256" key="4">
    <source>
        <dbReference type="ARBA" id="ARBA00012702"/>
    </source>
</evidence>
<evidence type="ECO:0000256" key="3">
    <source>
        <dbReference type="ARBA" id="ARBA00012700"/>
    </source>
</evidence>
<sequence>MSEMLYCENPEWKDVTPIPQDDGPNPLVPIAYAKEYSDAMDYFRAVTRANEKSQRVLTLIQDIIDMNPAHYTVWNYRQQVLFALDADLDKELDYIDEIAADQAKNYQVWHHRQVIVDRLNKGDRELPFINSILEEDSKNYHGWSYRQWVVKRFDLWDSELAYTDDLLVFDVRNNSAWNYRYYILFNNPTTPSEELIAAEIKFTEKQIVLAPNNSSSWAYLKALHEKTNKPLNLIQPFLKQLVDKQVESPFLLSMYIDMYEQDAKQHDTAVDPAALDMCKVLAEKMDAIREKYWNYRLQSLQKLNITATTTTVH</sequence>
<dbReference type="GO" id="GO:0004660">
    <property type="term" value="F:protein farnesyltransferase activity"/>
    <property type="evidence" value="ECO:0007669"/>
    <property type="project" value="UniProtKB-EC"/>
</dbReference>
<dbReference type="EC" id="2.5.1.58" evidence="4"/>
<comment type="similarity">
    <text evidence="2">Belongs to the protein prenyltransferase subunit alpha family.</text>
</comment>